<dbReference type="Pfam" id="PF03544">
    <property type="entry name" value="TonB_C"/>
    <property type="match status" value="1"/>
</dbReference>
<keyword evidence="3 10" id="KW-0813">Transport</keyword>
<dbReference type="PANTHER" id="PTHR33446:SF2">
    <property type="entry name" value="PROTEIN TONB"/>
    <property type="match status" value="1"/>
</dbReference>
<dbReference type="SUPFAM" id="SSF74653">
    <property type="entry name" value="TolA/TonB C-terminal domain"/>
    <property type="match status" value="1"/>
</dbReference>
<dbReference type="InterPro" id="IPR006260">
    <property type="entry name" value="TonB/TolA_C"/>
</dbReference>
<evidence type="ECO:0000256" key="10">
    <source>
        <dbReference type="RuleBase" id="RU362123"/>
    </source>
</evidence>
<keyword evidence="4 10" id="KW-1003">Cell membrane</keyword>
<feature type="region of interest" description="Disordered" evidence="11">
    <location>
        <begin position="67"/>
        <end position="241"/>
    </location>
</feature>
<keyword evidence="6" id="KW-0812">Transmembrane</keyword>
<evidence type="ECO:0000313" key="14">
    <source>
        <dbReference type="Proteomes" id="UP000215931"/>
    </source>
</evidence>
<evidence type="ECO:0000259" key="12">
    <source>
        <dbReference type="PROSITE" id="PS52015"/>
    </source>
</evidence>
<feature type="domain" description="TonB C-terminal" evidence="12">
    <location>
        <begin position="232"/>
        <end position="325"/>
    </location>
</feature>
<gene>
    <name evidence="13" type="ORF">CIT31_20705</name>
</gene>
<dbReference type="GO" id="GO:0015031">
    <property type="term" value="P:protein transport"/>
    <property type="evidence" value="ECO:0007669"/>
    <property type="project" value="UniProtKB-UniRule"/>
</dbReference>
<dbReference type="RefSeq" id="WP_095520141.1">
    <property type="nucleotide sequence ID" value="NZ_NPKH01000024.1"/>
</dbReference>
<evidence type="ECO:0000256" key="4">
    <source>
        <dbReference type="ARBA" id="ARBA00022475"/>
    </source>
</evidence>
<dbReference type="GO" id="GO:0055085">
    <property type="term" value="P:transmembrane transport"/>
    <property type="evidence" value="ECO:0007669"/>
    <property type="project" value="InterPro"/>
</dbReference>
<comment type="function">
    <text evidence="10">Interacts with outer membrane receptor proteins that carry out high-affinity binding and energy dependent uptake into the periplasmic space of specific substrates. It could act to transduce energy from the cytoplasmic membrane to specific energy-requiring processes in the outer membrane, resulting in the release into the periplasm of ligands bound by these outer membrane proteins.</text>
</comment>
<dbReference type="GO" id="GO:0015891">
    <property type="term" value="P:siderophore transport"/>
    <property type="evidence" value="ECO:0007669"/>
    <property type="project" value="InterPro"/>
</dbReference>
<dbReference type="PRINTS" id="PR01374">
    <property type="entry name" value="TONBPROTEIN"/>
</dbReference>
<comment type="caution">
    <text evidence="13">The sequence shown here is derived from an EMBL/GenBank/DDBJ whole genome shotgun (WGS) entry which is preliminary data.</text>
</comment>
<protein>
    <recommendedName>
        <fullName evidence="10">Protein TonB</fullName>
    </recommendedName>
</protein>
<dbReference type="GO" id="GO:0098797">
    <property type="term" value="C:plasma membrane protein complex"/>
    <property type="evidence" value="ECO:0007669"/>
    <property type="project" value="TreeGrafter"/>
</dbReference>
<evidence type="ECO:0000256" key="7">
    <source>
        <dbReference type="ARBA" id="ARBA00022927"/>
    </source>
</evidence>
<dbReference type="Proteomes" id="UP000215931">
    <property type="component" value="Unassembled WGS sequence"/>
</dbReference>
<dbReference type="EMBL" id="NPKH01000024">
    <property type="protein sequence ID" value="PAP93858.1"/>
    <property type="molecule type" value="Genomic_DNA"/>
</dbReference>
<keyword evidence="10" id="KW-0735">Signal-anchor</keyword>
<dbReference type="InterPro" id="IPR003538">
    <property type="entry name" value="TonB"/>
</dbReference>
<organism evidence="13 14">
    <name type="scientific">Mesorhizobium wenxiniae</name>
    <dbReference type="NCBI Taxonomy" id="2014805"/>
    <lineage>
        <taxon>Bacteria</taxon>
        <taxon>Pseudomonadati</taxon>
        <taxon>Pseudomonadota</taxon>
        <taxon>Alphaproteobacteria</taxon>
        <taxon>Hyphomicrobiales</taxon>
        <taxon>Phyllobacteriaceae</taxon>
        <taxon>Mesorhizobium</taxon>
    </lineage>
</organism>
<name>A0A271KDK9_9HYPH</name>
<sequence>MSPAAALPMADQRRFGVREIAWWAAAAALVLVAHAAIGYAMQSWRPAEPDGGPPQAQVIELSPMAFTPAMPAPIPDEVAPDQPDPAEEPVAETEPPPESPVEQAEPVTEASETAPADTVEPTPPTMAERVDQPPLEEVPDVAEAVTPEVVIPLPQPKPVEAPVEAKTKKQAKAKEPAEAKAEKPVKEAKQRPKKEKAAPPQTAASLAAKPAARAAAPKSAKAASASRGDSKKWNSQLTRWINRHKRYPKAAKDRHSEGTVRVSFMVAGSGRVTSVRITRSSGDPDLDRGVVDLLQGATVPAPPEGVSSRVDVPLTFSLRELGRTTESHLPLSGSKLPLPDADNCSPQPGDDFRPSIVIWSSHARHIHP</sequence>
<evidence type="ECO:0000313" key="13">
    <source>
        <dbReference type="EMBL" id="PAP93858.1"/>
    </source>
</evidence>
<evidence type="ECO:0000256" key="3">
    <source>
        <dbReference type="ARBA" id="ARBA00022448"/>
    </source>
</evidence>
<dbReference type="OrthoDB" id="7876885at2"/>
<evidence type="ECO:0000256" key="9">
    <source>
        <dbReference type="ARBA" id="ARBA00023136"/>
    </source>
</evidence>
<evidence type="ECO:0000256" key="5">
    <source>
        <dbReference type="ARBA" id="ARBA00022519"/>
    </source>
</evidence>
<accession>A0A271KDK9</accession>
<dbReference type="AlphaFoldDB" id="A0A271KDK9"/>
<feature type="compositionally biased region" description="Basic and acidic residues" evidence="11">
    <location>
        <begin position="163"/>
        <end position="190"/>
    </location>
</feature>
<evidence type="ECO:0000256" key="6">
    <source>
        <dbReference type="ARBA" id="ARBA00022692"/>
    </source>
</evidence>
<feature type="compositionally biased region" description="Low complexity" evidence="11">
    <location>
        <begin position="198"/>
        <end position="227"/>
    </location>
</feature>
<dbReference type="InterPro" id="IPR037682">
    <property type="entry name" value="TonB_C"/>
</dbReference>
<keyword evidence="14" id="KW-1185">Reference proteome</keyword>
<dbReference type="PANTHER" id="PTHR33446">
    <property type="entry name" value="PROTEIN TONB-RELATED"/>
    <property type="match status" value="1"/>
</dbReference>
<evidence type="ECO:0000256" key="11">
    <source>
        <dbReference type="SAM" id="MobiDB-lite"/>
    </source>
</evidence>
<evidence type="ECO:0000256" key="8">
    <source>
        <dbReference type="ARBA" id="ARBA00022989"/>
    </source>
</evidence>
<dbReference type="NCBIfam" id="TIGR01352">
    <property type="entry name" value="tonB_Cterm"/>
    <property type="match status" value="1"/>
</dbReference>
<dbReference type="InterPro" id="IPR051045">
    <property type="entry name" value="TonB-dependent_transducer"/>
</dbReference>
<dbReference type="GO" id="GO:0031992">
    <property type="term" value="F:energy transducer activity"/>
    <property type="evidence" value="ECO:0007669"/>
    <property type="project" value="InterPro"/>
</dbReference>
<comment type="similarity">
    <text evidence="2 10">Belongs to the TonB family.</text>
</comment>
<evidence type="ECO:0000256" key="2">
    <source>
        <dbReference type="ARBA" id="ARBA00006555"/>
    </source>
</evidence>
<keyword evidence="9" id="KW-0472">Membrane</keyword>
<dbReference type="GO" id="GO:0030288">
    <property type="term" value="C:outer membrane-bounded periplasmic space"/>
    <property type="evidence" value="ECO:0007669"/>
    <property type="project" value="InterPro"/>
</dbReference>
<proteinExistence type="inferred from homology"/>
<keyword evidence="7 10" id="KW-0653">Protein transport</keyword>
<dbReference type="PROSITE" id="PS52015">
    <property type="entry name" value="TONB_CTD"/>
    <property type="match status" value="1"/>
</dbReference>
<comment type="subcellular location">
    <subcellularLocation>
        <location evidence="1 10">Cell inner membrane</location>
        <topology evidence="1 10">Single-pass membrane protein</topology>
        <orientation evidence="1 10">Periplasmic side</orientation>
    </subcellularLocation>
</comment>
<keyword evidence="5 10" id="KW-0997">Cell inner membrane</keyword>
<keyword evidence="8" id="KW-1133">Transmembrane helix</keyword>
<reference evidence="13 14" key="1">
    <citation type="submission" date="2017-08" db="EMBL/GenBank/DDBJ databases">
        <title>Mesorhizobium wenxinae sp. nov., a novel rhizobial species isolated from root nodules of chickpea (Cicer arietinum L.).</title>
        <authorList>
            <person name="Zhang J."/>
        </authorList>
    </citation>
    <scope>NUCLEOTIDE SEQUENCE [LARGE SCALE GENOMIC DNA]</scope>
    <source>
        <strain evidence="14">WYCCWR 10019</strain>
    </source>
</reference>
<evidence type="ECO:0000256" key="1">
    <source>
        <dbReference type="ARBA" id="ARBA00004383"/>
    </source>
</evidence>
<dbReference type="Gene3D" id="3.30.1150.10">
    <property type="match status" value="1"/>
</dbReference>